<proteinExistence type="predicted"/>
<dbReference type="EMBL" id="LGRX02010099">
    <property type="protein sequence ID" value="KAK3270976.1"/>
    <property type="molecule type" value="Genomic_DNA"/>
</dbReference>
<gene>
    <name evidence="1" type="ORF">CYMTET_20651</name>
</gene>
<keyword evidence="2" id="KW-1185">Reference proteome</keyword>
<dbReference type="AlphaFoldDB" id="A0AAE0L3N9"/>
<evidence type="ECO:0000313" key="1">
    <source>
        <dbReference type="EMBL" id="KAK3270976.1"/>
    </source>
</evidence>
<sequence>MVVVTRDTATFYGDGCVNAVVITISTNTETSDAESMRDVVRICETDIVRCCVERLALSTTSACVSATDPILGTTATPTAMPTLMLTAVPTIDDYVACSADYAFVANRTNLYYANRLHAIRGQLHYGHRHHTPVLFGDFLEVYRHVVDVSRLFLDLTKEISGESVMRHAVSRVEGQQGFCDFRAGAVL</sequence>
<dbReference type="Proteomes" id="UP001190700">
    <property type="component" value="Unassembled WGS sequence"/>
</dbReference>
<accession>A0AAE0L3N9</accession>
<comment type="caution">
    <text evidence="1">The sequence shown here is derived from an EMBL/GenBank/DDBJ whole genome shotgun (WGS) entry which is preliminary data.</text>
</comment>
<reference evidence="1 2" key="1">
    <citation type="journal article" date="2015" name="Genome Biol. Evol.">
        <title>Comparative Genomics of a Bacterivorous Green Alga Reveals Evolutionary Causalities and Consequences of Phago-Mixotrophic Mode of Nutrition.</title>
        <authorList>
            <person name="Burns J.A."/>
            <person name="Paasch A."/>
            <person name="Narechania A."/>
            <person name="Kim E."/>
        </authorList>
    </citation>
    <scope>NUCLEOTIDE SEQUENCE [LARGE SCALE GENOMIC DNA]</scope>
    <source>
        <strain evidence="1 2">PLY_AMNH</strain>
    </source>
</reference>
<organism evidence="1 2">
    <name type="scientific">Cymbomonas tetramitiformis</name>
    <dbReference type="NCBI Taxonomy" id="36881"/>
    <lineage>
        <taxon>Eukaryota</taxon>
        <taxon>Viridiplantae</taxon>
        <taxon>Chlorophyta</taxon>
        <taxon>Pyramimonadophyceae</taxon>
        <taxon>Pyramimonadales</taxon>
        <taxon>Pyramimonadaceae</taxon>
        <taxon>Cymbomonas</taxon>
    </lineage>
</organism>
<name>A0AAE0L3N9_9CHLO</name>
<protein>
    <submittedName>
        <fullName evidence="1">Uncharacterized protein</fullName>
    </submittedName>
</protein>
<evidence type="ECO:0000313" key="2">
    <source>
        <dbReference type="Proteomes" id="UP001190700"/>
    </source>
</evidence>